<dbReference type="SMR" id="A6M9B6"/>
<reference evidence="4" key="3">
    <citation type="journal article" date="2018" name="Genome Biol.">
        <title>SKESA: strategic k-mer extension for scrupulous assemblies.</title>
        <authorList>
            <person name="Souvorov A."/>
            <person name="Agarwala R."/>
            <person name="Lipman D.J."/>
        </authorList>
    </citation>
    <scope>NUCLEOTIDE SEQUENCE [LARGE SCALE GENOMIC DNA]</scope>
    <source>
        <strain evidence="4">W1_5_ERB1</strain>
    </source>
</reference>
<dbReference type="Gene3D" id="3.90.550.10">
    <property type="entry name" value="Spore Coat Polysaccharide Biosynthesis Protein SpsA, Chain A"/>
    <property type="match status" value="1"/>
</dbReference>
<evidence type="ECO:0000313" key="4">
    <source>
        <dbReference type="EMBL" id="HAH1418746.1"/>
    </source>
</evidence>
<dbReference type="EMBL" id="DQ465247">
    <property type="protein sequence ID" value="ABE98415.1"/>
    <property type="molecule type" value="Genomic_DNA"/>
</dbReference>
<organism evidence="2">
    <name type="scientific">Escherichia coli</name>
    <dbReference type="NCBI Taxonomy" id="562"/>
    <lineage>
        <taxon>Bacteria</taxon>
        <taxon>Pseudomonadati</taxon>
        <taxon>Pseudomonadota</taxon>
        <taxon>Gammaproteobacteria</taxon>
        <taxon>Enterobacterales</taxon>
        <taxon>Enterobacteriaceae</taxon>
        <taxon>Escherichia</taxon>
    </lineage>
</organism>
<evidence type="ECO:0000313" key="2">
    <source>
        <dbReference type="EMBL" id="ABE98415.1"/>
    </source>
</evidence>
<dbReference type="EMBL" id="EU694096">
    <property type="protein sequence ID" value="ACH97145.1"/>
    <property type="molecule type" value="Genomic_DNA"/>
</dbReference>
<feature type="domain" description="Glycosyltransferase 2-like" evidence="1">
    <location>
        <begin position="11"/>
        <end position="113"/>
    </location>
</feature>
<keyword evidence="2" id="KW-0808">Transferase</keyword>
<reference evidence="4" key="5">
    <citation type="submission" date="2018-08" db="EMBL/GenBank/DDBJ databases">
        <authorList>
            <consortium name="NCBI Pathogen Detection Project"/>
        </authorList>
    </citation>
    <scope>NUCLEOTIDE SEQUENCE</scope>
    <source>
        <strain evidence="4">W1_5_ERB1</strain>
    </source>
</reference>
<dbReference type="GO" id="GO:0016758">
    <property type="term" value="F:hexosyltransferase activity"/>
    <property type="evidence" value="ECO:0007669"/>
    <property type="project" value="UniProtKB-ARBA"/>
</dbReference>
<evidence type="ECO:0000313" key="6">
    <source>
        <dbReference type="Proteomes" id="UP000254429"/>
    </source>
</evidence>
<dbReference type="Proteomes" id="UP000844228">
    <property type="component" value="Unassembled WGS sequence"/>
</dbReference>
<dbReference type="RefSeq" id="WP_032223509.1">
    <property type="nucleotide sequence ID" value="NZ_AP027676.1"/>
</dbReference>
<protein>
    <submittedName>
        <fullName evidence="2 4">Glycosyltransferase family 2</fullName>
    </submittedName>
    <submittedName>
        <fullName evidence="5">Spore coat polysaccharide biosynthesis protein spsA</fullName>
    </submittedName>
    <submittedName>
        <fullName evidence="3">WclX</fullName>
    </submittedName>
</protein>
<dbReference type="EMBL" id="UGFG01000001">
    <property type="protein sequence ID" value="STM38365.1"/>
    <property type="molecule type" value="Genomic_DNA"/>
</dbReference>
<gene>
    <name evidence="2" type="primary">wbeB</name>
    <name evidence="5" type="synonym">spsA</name>
    <name evidence="3" type="synonym">wclX</name>
    <name evidence="4" type="ORF">HHH44_002138</name>
    <name evidence="5" type="ORF">NCTC8500_02133</name>
</gene>
<dbReference type="AlphaFoldDB" id="A6M9B6"/>
<dbReference type="Proteomes" id="UP000254429">
    <property type="component" value="Unassembled WGS sequence"/>
</dbReference>
<dbReference type="PANTHER" id="PTHR22916:SF3">
    <property type="entry name" value="UDP-GLCNAC:BETAGAL BETA-1,3-N-ACETYLGLUCOSAMINYLTRANSFERASE-LIKE PROTEIN 1"/>
    <property type="match status" value="1"/>
</dbReference>
<dbReference type="SUPFAM" id="SSF53448">
    <property type="entry name" value="Nucleotide-diphospho-sugar transferases"/>
    <property type="match status" value="1"/>
</dbReference>
<dbReference type="PANTHER" id="PTHR22916">
    <property type="entry name" value="GLYCOSYLTRANSFERASE"/>
    <property type="match status" value="1"/>
</dbReference>
<accession>A6M9B6</accession>
<dbReference type="CAZy" id="GT2">
    <property type="family name" value="Glycosyltransferase Family 2"/>
</dbReference>
<dbReference type="BioCyc" id="MetaCyc:MONOMER-21530"/>
<dbReference type="CDD" id="cd04196">
    <property type="entry name" value="GT_2_like_d"/>
    <property type="match status" value="1"/>
</dbReference>
<dbReference type="InterPro" id="IPR001173">
    <property type="entry name" value="Glyco_trans_2-like"/>
</dbReference>
<evidence type="ECO:0000313" key="3">
    <source>
        <dbReference type="EMBL" id="ACH97145.1"/>
    </source>
</evidence>
<dbReference type="PATRIC" id="fig|562.8015.peg.1570"/>
<name>A6M9B6_ECOLX</name>
<dbReference type="Pfam" id="PF00535">
    <property type="entry name" value="Glycos_transf_2"/>
    <property type="match status" value="1"/>
</dbReference>
<reference evidence="2" key="1">
    <citation type="journal article" date="2007" name="Mol. Cell. Probes">
        <title>Sequencing and analysis of the Escherichia coli serogroup O117, O126, and O146 O-antigen gene clusters and development of PCR assays targeting serogroup O117-, O126-, and O146-specific DNA sequences.</title>
        <authorList>
            <person name="Liu Y."/>
            <person name="Debroy C."/>
            <person name="Fratamico P."/>
        </authorList>
    </citation>
    <scope>NUCLEOTIDE SEQUENCE</scope>
    <source>
        <strain evidence="2">O117</strain>
    </source>
</reference>
<reference evidence="5 6" key="4">
    <citation type="submission" date="2018-06" db="EMBL/GenBank/DDBJ databases">
        <authorList>
            <consortium name="Pathogen Informatics"/>
            <person name="Doyle S."/>
        </authorList>
    </citation>
    <scope>NUCLEOTIDE SEQUENCE [LARGE SCALE GENOMIC DNA]</scope>
    <source>
        <strain evidence="5 6">NCTC8500</strain>
    </source>
</reference>
<sequence>MLNDKKEMVAIVLASYNGQLYIKEQVLSILNQSYQYIKLYCSDDGSTDGTIDYLKEYQKNNIVIAKNDGKKGPAYNFINGLKLVGDEKYIIFSDQDDVWMPEKVSTLKSYADKLLNNDKPGAIYCDALIVDHSLTQLGKRMYGEHHICPTKISELLYLNGGVQGASMLINRKMMDEMLSYNKYIYMHDQLATYLAVVYKNIYYINIPLMLYRQHSKNVIGVNTNKIEKMKLLFGSNMIDSRSYKFITEFSQHYACNNYINSRNSLEYYIELKENILKSIIKEFLNGNATLHNSRSKLLIKLFFKFIINKVVQKK</sequence>
<proteinExistence type="predicted"/>
<evidence type="ECO:0000259" key="1">
    <source>
        <dbReference type="Pfam" id="PF00535"/>
    </source>
</evidence>
<evidence type="ECO:0000313" key="5">
    <source>
        <dbReference type="EMBL" id="STM38365.1"/>
    </source>
</evidence>
<dbReference type="EMBL" id="DABALL010000010">
    <property type="protein sequence ID" value="HAH1418746.1"/>
    <property type="molecule type" value="Genomic_DNA"/>
</dbReference>
<dbReference type="InterPro" id="IPR029044">
    <property type="entry name" value="Nucleotide-diphossugar_trans"/>
</dbReference>
<reference evidence="3" key="2">
    <citation type="journal article" date="2009" name="FEMS Immunol. Med. Microbiol.">
        <title>Genetic and structural analyses of Escherichia coli O107 and O117 O-antigens.</title>
        <authorList>
            <person name="Wang Q."/>
            <person name="Perepelov A.V."/>
            <person name="Feng L."/>
            <person name="Knirel Y.A."/>
            <person name="Li Y."/>
            <person name="Wang L."/>
        </authorList>
    </citation>
    <scope>NUCLEOTIDE SEQUENCE</scope>
</reference>